<dbReference type="InterPro" id="IPR020806">
    <property type="entry name" value="PKS_PP-bd"/>
</dbReference>
<name>A0A101NPW1_9ACTN</name>
<keyword evidence="1" id="KW-0596">Phosphopantetheine</keyword>
<dbReference type="InterPro" id="IPR013968">
    <property type="entry name" value="PKS_KR"/>
</dbReference>
<dbReference type="SUPFAM" id="SSF47336">
    <property type="entry name" value="ACP-like"/>
    <property type="match status" value="1"/>
</dbReference>
<evidence type="ECO:0000256" key="2">
    <source>
        <dbReference type="ARBA" id="ARBA00022553"/>
    </source>
</evidence>
<reference evidence="9 10" key="1">
    <citation type="submission" date="2015-10" db="EMBL/GenBank/DDBJ databases">
        <title>Draft genome sequence of Streptomyces yokosukanensis DSM 40224, type strain for the species Streptomyces yokosukanensis.</title>
        <authorList>
            <person name="Ruckert C."/>
            <person name="Winkler A."/>
            <person name="Kalinowski J."/>
            <person name="Kampfer P."/>
            <person name="Glaeser S."/>
        </authorList>
    </citation>
    <scope>NUCLEOTIDE SEQUENCE [LARGE SCALE GENOMIC DNA]</scope>
    <source>
        <strain evidence="9 10">DSM 40224</strain>
    </source>
</reference>
<feature type="region of interest" description="Disordered" evidence="6">
    <location>
        <begin position="135"/>
        <end position="196"/>
    </location>
</feature>
<dbReference type="GO" id="GO:0017000">
    <property type="term" value="P:antibiotic biosynthetic process"/>
    <property type="evidence" value="ECO:0007669"/>
    <property type="project" value="UniProtKB-ARBA"/>
</dbReference>
<dbReference type="InterPro" id="IPR050091">
    <property type="entry name" value="PKS_NRPS_Biosynth_Enz"/>
</dbReference>
<evidence type="ECO:0000313" key="9">
    <source>
        <dbReference type="EMBL" id="KUM97009.1"/>
    </source>
</evidence>
<dbReference type="SMART" id="SM00822">
    <property type="entry name" value="PKS_KR"/>
    <property type="match status" value="1"/>
</dbReference>
<dbReference type="InterPro" id="IPR042104">
    <property type="entry name" value="PKS_dehydratase_sf"/>
</dbReference>
<dbReference type="Gene3D" id="3.10.129.110">
    <property type="entry name" value="Polyketide synthase dehydratase"/>
    <property type="match status" value="1"/>
</dbReference>
<keyword evidence="2" id="KW-0597">Phosphoprotein</keyword>
<gene>
    <name evidence="9" type="ORF">AQI95_42310</name>
</gene>
<dbReference type="Gene3D" id="3.40.50.720">
    <property type="entry name" value="NAD(P)-binding Rossmann-like Domain"/>
    <property type="match status" value="1"/>
</dbReference>
<dbReference type="FunFam" id="1.10.1200.10:FF:000007">
    <property type="entry name" value="Probable polyketide synthase pks17"/>
    <property type="match status" value="1"/>
</dbReference>
<feature type="active site" description="Proton donor; for dehydratase activity" evidence="5">
    <location>
        <position position="258"/>
    </location>
</feature>
<dbReference type="InterPro" id="IPR055123">
    <property type="entry name" value="SpnB-like_Rossmann"/>
</dbReference>
<dbReference type="InterPro" id="IPR049551">
    <property type="entry name" value="PKS_DH_C"/>
</dbReference>
<feature type="region of interest" description="N-terminal hotdog fold" evidence="5">
    <location>
        <begin position="50"/>
        <end position="179"/>
    </location>
</feature>
<dbReference type="GO" id="GO:0031177">
    <property type="term" value="F:phosphopantetheine binding"/>
    <property type="evidence" value="ECO:0007669"/>
    <property type="project" value="InterPro"/>
</dbReference>
<dbReference type="STRING" id="67386.AQI95_42310"/>
<dbReference type="Gene3D" id="3.30.70.3290">
    <property type="match status" value="1"/>
</dbReference>
<dbReference type="PROSITE" id="PS50075">
    <property type="entry name" value="CARRIER"/>
    <property type="match status" value="1"/>
</dbReference>
<keyword evidence="4" id="KW-0511">Multifunctional enzyme</keyword>
<dbReference type="GO" id="GO:0006633">
    <property type="term" value="P:fatty acid biosynthetic process"/>
    <property type="evidence" value="ECO:0007669"/>
    <property type="project" value="TreeGrafter"/>
</dbReference>
<dbReference type="AlphaFoldDB" id="A0A101NPW1"/>
<dbReference type="Pfam" id="PF22953">
    <property type="entry name" value="SpnB_Rossmann"/>
    <property type="match status" value="1"/>
</dbReference>
<dbReference type="PROSITE" id="PS00012">
    <property type="entry name" value="PHOSPHOPANTETHEINE"/>
    <property type="match status" value="1"/>
</dbReference>
<evidence type="ECO:0000256" key="4">
    <source>
        <dbReference type="ARBA" id="ARBA00023268"/>
    </source>
</evidence>
<evidence type="ECO:0000259" key="7">
    <source>
        <dbReference type="PROSITE" id="PS50075"/>
    </source>
</evidence>
<dbReference type="InterPro" id="IPR006162">
    <property type="entry name" value="Ppantetheine_attach_site"/>
</dbReference>
<dbReference type="SUPFAM" id="SSF51735">
    <property type="entry name" value="NAD(P)-binding Rossmann-fold domains"/>
    <property type="match status" value="2"/>
</dbReference>
<protein>
    <submittedName>
        <fullName evidence="9">Uncharacterized protein</fullName>
    </submittedName>
</protein>
<accession>A0A101NPW1</accession>
<keyword evidence="10" id="KW-1185">Reference proteome</keyword>
<feature type="active site" description="Proton acceptor; for dehydratase activity" evidence="5">
    <location>
        <position position="82"/>
    </location>
</feature>
<sequence length="1009" mass="104627">MAVDWTAPYAETGTQRVDLPTYAFQRERYWVDAFAPLEDAASLGVEPAGHPLLGAAVELPDTGGFLFTGRLSRRTHPWLAEHVVADSVVVPGAALVELALRAADAVGCERIAEMTAEAPLVLPEDGAVQLRVTVGGSDDEGRRTVQVHSRPEQPGSDTPDAGTWSRHATGTLADGRDSGAAGAADVTDSGTWPPAGAEEVATEDLYERLMATGPYHGPTLKTLDRVWVRGDEVFAQARLADELRATADGFALHPALLDTVVQALGATGGAGREPVGWRGIRLHATGADALRLRITAVGTDTVSVALADGQGAPLASVEALVTREIDTERFAAQAPAADGVHDSLFRLDWVRTPVPARSAAAVLVVVGDSTGSITTALTAGAPVAAYDDLAALDAAVGAGRQPLPDTVVVPLLTPTGDREATAHLARDVRDATHRALALVQGWLDNGRFAGARLAVVTRGAVAAHMDTEPGDLAATPVWGLLRAAQTEHPDRFVLVDLDGTDASGRILAGALASEEPELAVRGGALYAPRLARTEAAPAPASAARIDTGGTVLITGAGGGLAGLLARHLVAEHGVRHLLLTGRRGGDTESAAELTAQLVESGAEVTWAACDVADRDALAAVLASVPAEHPLTAVVHTAAVLDDGVVDLLTPERVDGVLRPKVDGALHLHELTRELDLSAFVLFSAAAGTLGGAGQANYGAANVFLDALARHRRARGLTALSLGWGMWAEERGMAGRLTGAERERAARGGVAPLSAQDGLALFDLALAVPDEPVLLPVAVDLPTLRARAADGGILPVFRGLVRTPARPRRAAGQAGAPRTTAAPGSTQASGETLAQRLAELPAAERERTVLDLVRGQVAGVLGYRSTEHVGEEQAFKDLGFDSLTAVELRNRLGAAAGLRLPATLVYDHPTPAALARYLLGEVAPDGAAVRTVSVLEELDRLESVFSSLDPAELAAAADDDAAHARVAVRLQTLLAQWNEARPTDATTAGGIEDASDDELFALIDKKFGQA</sequence>
<dbReference type="Pfam" id="PF14765">
    <property type="entry name" value="PS-DH"/>
    <property type="match status" value="1"/>
</dbReference>
<evidence type="ECO:0000256" key="3">
    <source>
        <dbReference type="ARBA" id="ARBA00022679"/>
    </source>
</evidence>
<dbReference type="PANTHER" id="PTHR43775">
    <property type="entry name" value="FATTY ACID SYNTHASE"/>
    <property type="match status" value="1"/>
</dbReference>
<dbReference type="InterPro" id="IPR036291">
    <property type="entry name" value="NAD(P)-bd_dom_sf"/>
</dbReference>
<organism evidence="9 10">
    <name type="scientific">Streptomyces yokosukanensis</name>
    <dbReference type="NCBI Taxonomy" id="67386"/>
    <lineage>
        <taxon>Bacteria</taxon>
        <taxon>Bacillati</taxon>
        <taxon>Actinomycetota</taxon>
        <taxon>Actinomycetes</taxon>
        <taxon>Kitasatosporales</taxon>
        <taxon>Streptomycetaceae</taxon>
        <taxon>Streptomyces</taxon>
    </lineage>
</organism>
<dbReference type="EMBL" id="LMWN01000089">
    <property type="protein sequence ID" value="KUM97009.1"/>
    <property type="molecule type" value="Genomic_DNA"/>
</dbReference>
<keyword evidence="3" id="KW-0808">Transferase</keyword>
<dbReference type="SMART" id="SM01294">
    <property type="entry name" value="PKS_PP_betabranch"/>
    <property type="match status" value="1"/>
</dbReference>
<dbReference type="Pfam" id="PF08659">
    <property type="entry name" value="KR"/>
    <property type="match status" value="1"/>
</dbReference>
<feature type="region of interest" description="C-terminal hotdog fold" evidence="5">
    <location>
        <begin position="197"/>
        <end position="361"/>
    </location>
</feature>
<dbReference type="PROSITE" id="PS52019">
    <property type="entry name" value="PKS_MFAS_DH"/>
    <property type="match status" value="1"/>
</dbReference>
<feature type="compositionally biased region" description="Low complexity" evidence="6">
    <location>
        <begin position="809"/>
        <end position="823"/>
    </location>
</feature>
<dbReference type="InterPro" id="IPR057326">
    <property type="entry name" value="KR_dom"/>
</dbReference>
<evidence type="ECO:0000256" key="1">
    <source>
        <dbReference type="ARBA" id="ARBA00022450"/>
    </source>
</evidence>
<dbReference type="Pfam" id="PF00550">
    <property type="entry name" value="PP-binding"/>
    <property type="match status" value="1"/>
</dbReference>
<dbReference type="SMART" id="SM00826">
    <property type="entry name" value="PKS_DH"/>
    <property type="match status" value="1"/>
</dbReference>
<dbReference type="InterPro" id="IPR049552">
    <property type="entry name" value="PKS_DH_N"/>
</dbReference>
<evidence type="ECO:0000259" key="8">
    <source>
        <dbReference type="PROSITE" id="PS52019"/>
    </source>
</evidence>
<dbReference type="InterPro" id="IPR036736">
    <property type="entry name" value="ACP-like_sf"/>
</dbReference>
<evidence type="ECO:0000256" key="5">
    <source>
        <dbReference type="PROSITE-ProRule" id="PRU01363"/>
    </source>
</evidence>
<dbReference type="InterPro" id="IPR049900">
    <property type="entry name" value="PKS_mFAS_DH"/>
</dbReference>
<feature type="region of interest" description="Disordered" evidence="6">
    <location>
        <begin position="804"/>
        <end position="830"/>
    </location>
</feature>
<dbReference type="SMART" id="SM00823">
    <property type="entry name" value="PKS_PP"/>
    <property type="match status" value="1"/>
</dbReference>
<comment type="caution">
    <text evidence="9">The sequence shown here is derived from an EMBL/GenBank/DDBJ whole genome shotgun (WGS) entry which is preliminary data.</text>
</comment>
<feature type="domain" description="Carrier" evidence="7">
    <location>
        <begin position="846"/>
        <end position="921"/>
    </location>
</feature>
<dbReference type="InterPro" id="IPR020807">
    <property type="entry name" value="PKS_DH"/>
</dbReference>
<evidence type="ECO:0000256" key="6">
    <source>
        <dbReference type="SAM" id="MobiDB-lite"/>
    </source>
</evidence>
<dbReference type="GO" id="GO:0004312">
    <property type="term" value="F:fatty acid synthase activity"/>
    <property type="evidence" value="ECO:0007669"/>
    <property type="project" value="TreeGrafter"/>
</dbReference>
<dbReference type="Proteomes" id="UP000053127">
    <property type="component" value="Unassembled WGS sequence"/>
</dbReference>
<feature type="domain" description="PKS/mFAS DH" evidence="8">
    <location>
        <begin position="50"/>
        <end position="361"/>
    </location>
</feature>
<dbReference type="PANTHER" id="PTHR43775:SF51">
    <property type="entry name" value="INACTIVE PHENOLPHTHIOCEROL SYNTHESIS POLYKETIDE SYNTHASE TYPE I PKS1-RELATED"/>
    <property type="match status" value="1"/>
</dbReference>
<dbReference type="Pfam" id="PF21089">
    <property type="entry name" value="PKS_DH_N"/>
    <property type="match status" value="1"/>
</dbReference>
<proteinExistence type="predicted"/>
<dbReference type="CDD" id="cd08956">
    <property type="entry name" value="KR_3_FAS_SDR_x"/>
    <property type="match status" value="1"/>
</dbReference>
<dbReference type="Gene3D" id="1.10.1200.10">
    <property type="entry name" value="ACP-like"/>
    <property type="match status" value="1"/>
</dbReference>
<evidence type="ECO:0000313" key="10">
    <source>
        <dbReference type="Proteomes" id="UP000053127"/>
    </source>
</evidence>
<dbReference type="InterPro" id="IPR009081">
    <property type="entry name" value="PP-bd_ACP"/>
</dbReference>